<feature type="region of interest" description="Disordered" evidence="1">
    <location>
        <begin position="132"/>
        <end position="182"/>
    </location>
</feature>
<feature type="domain" description="Dynein axonemal assembly factor 5 HEAT-repeat" evidence="2">
    <location>
        <begin position="246"/>
        <end position="425"/>
    </location>
</feature>
<dbReference type="InterPro" id="IPR052623">
    <property type="entry name" value="DAAF5"/>
</dbReference>
<accession>D2I6M9</accession>
<dbReference type="GO" id="GO:0036159">
    <property type="term" value="P:inner dynein arm assembly"/>
    <property type="evidence" value="ECO:0007669"/>
    <property type="project" value="TreeGrafter"/>
</dbReference>
<reference evidence="3" key="1">
    <citation type="journal article" date="2010" name="Nature">
        <title>The sequence and de novo assembly of the giant panda genome.</title>
        <authorList>
            <person name="Li R."/>
            <person name="Fan W."/>
            <person name="Tian G."/>
            <person name="Zhu H."/>
            <person name="He L."/>
            <person name="Cai J."/>
            <person name="Huang Q."/>
            <person name="Cai Q."/>
            <person name="Li B."/>
            <person name="Bai Y."/>
            <person name="Zhang Z."/>
            <person name="Zhang Y."/>
            <person name="Wang W."/>
            <person name="Li J."/>
            <person name="Wei F."/>
            <person name="Li H."/>
            <person name="Jian M."/>
            <person name="Li J."/>
            <person name="Zhang Z."/>
            <person name="Nielsen R."/>
            <person name="Li D."/>
            <person name="Gu W."/>
            <person name="Yang Z."/>
            <person name="Xuan Z."/>
            <person name="Ryder O.A."/>
            <person name="Leung F.C."/>
            <person name="Zhou Y."/>
            <person name="Cao J."/>
            <person name="Sun X."/>
            <person name="Fu Y."/>
            <person name="Fang X."/>
            <person name="Guo X."/>
            <person name="Wang B."/>
            <person name="Hou R."/>
            <person name="Shen F."/>
            <person name="Mu B."/>
            <person name="Ni P."/>
            <person name="Lin R."/>
            <person name="Qian W."/>
            <person name="Wang G."/>
            <person name="Yu C."/>
            <person name="Nie W."/>
            <person name="Wang J."/>
            <person name="Wu Z."/>
            <person name="Liang H."/>
            <person name="Min J."/>
            <person name="Wu Q."/>
            <person name="Cheng S."/>
            <person name="Ruan J."/>
            <person name="Wang M."/>
            <person name="Shi Z."/>
            <person name="Wen M."/>
            <person name="Liu B."/>
            <person name="Ren X."/>
            <person name="Zheng H."/>
            <person name="Dong D."/>
            <person name="Cook K."/>
            <person name="Shan G."/>
            <person name="Zhang H."/>
            <person name="Kosiol C."/>
            <person name="Xie X."/>
            <person name="Lu Z."/>
            <person name="Zheng H."/>
            <person name="Li Y."/>
            <person name="Steiner C.C."/>
            <person name="Lam T.T."/>
            <person name="Lin S."/>
            <person name="Zhang Q."/>
            <person name="Li G."/>
            <person name="Tian J."/>
            <person name="Gong T."/>
            <person name="Liu H."/>
            <person name="Zhang D."/>
            <person name="Fang L."/>
            <person name="Ye C."/>
            <person name="Zhang J."/>
            <person name="Hu W."/>
            <person name="Xu A."/>
            <person name="Ren Y."/>
            <person name="Zhang G."/>
            <person name="Bruford M.W."/>
            <person name="Li Q."/>
            <person name="Ma L."/>
            <person name="Guo Y."/>
            <person name="An N."/>
            <person name="Hu Y."/>
            <person name="Zheng Y."/>
            <person name="Shi Y."/>
            <person name="Li Z."/>
            <person name="Liu Q."/>
            <person name="Chen Y."/>
            <person name="Zhao J."/>
            <person name="Qu N."/>
            <person name="Zhao S."/>
            <person name="Tian F."/>
            <person name="Wang X."/>
            <person name="Wang H."/>
            <person name="Xu L."/>
            <person name="Liu X."/>
            <person name="Vinar T."/>
            <person name="Wang Y."/>
            <person name="Lam T.W."/>
            <person name="Yiu S.M."/>
            <person name="Liu S."/>
            <person name="Zhang H."/>
            <person name="Li D."/>
            <person name="Huang Y."/>
            <person name="Wang X."/>
            <person name="Yang G."/>
            <person name="Jiang Z."/>
            <person name="Wang J."/>
            <person name="Qin N."/>
            <person name="Li L."/>
            <person name="Li J."/>
            <person name="Bolund L."/>
            <person name="Kristiansen K."/>
            <person name="Wong G.K."/>
            <person name="Olson M."/>
            <person name="Zhang X."/>
            <person name="Li S."/>
            <person name="Yang H."/>
            <person name="Wang J."/>
            <person name="Wang J."/>
        </authorList>
    </citation>
    <scope>NUCLEOTIDE SEQUENCE [LARGE SCALE GENOMIC DNA]</scope>
</reference>
<feature type="region of interest" description="Disordered" evidence="1">
    <location>
        <begin position="85"/>
        <end position="109"/>
    </location>
</feature>
<feature type="region of interest" description="Disordered" evidence="1">
    <location>
        <begin position="1"/>
        <end position="22"/>
    </location>
</feature>
<sequence length="499" mass="53238">MPAGPKLPSVTGGLNSDYTSPARRCLAQDKNTRSKLVIISSKPTAPSLPTSSTVTRTAYDAICMAKTLAVPKAFKQQRCAVTLGAPPASDSAPPGPGRPPLTASEGPTLPHRVEPLTIYIISSKALSRIPSANPAYSDPMQANGCKGTEQEIKSKGETEARAGPSESSPLRPRLSGSRGAFPPERLHVPFHRGGCYGGTCDESASPDFVAVSLVNLPAYSFHLQRTAPCWAVGSSSSETYPRSGHLSRPITDWVVGTRVKAAQLLAVLLLHAEDHITQHLDVILRTLHRACADDDGAVVSSCIRSAELVRVFVSPEVFLKLLLSVLKKSPSPSGLLVLASVIRGCPREALQPHVKVIAEELARPHICQGSENISCGKGGQRAHPERQYGEHLLLCVQTLVSVCREDCRGCSLQLMEVLVTVLALSGATGLSDKLSAFRPVSGTTAADTQTEQEPILTSSLQLNTHVTDSPEGGQRHDFLANHRPALQNYFCSFSSGYEL</sequence>
<evidence type="ECO:0000256" key="1">
    <source>
        <dbReference type="SAM" id="MobiDB-lite"/>
    </source>
</evidence>
<dbReference type="Gene3D" id="1.25.10.10">
    <property type="entry name" value="Leucine-rich Repeat Variant"/>
    <property type="match status" value="1"/>
</dbReference>
<feature type="compositionally biased region" description="Low complexity" evidence="1">
    <location>
        <begin position="163"/>
        <end position="179"/>
    </location>
</feature>
<dbReference type="AlphaFoldDB" id="D2I6M9"/>
<protein>
    <recommendedName>
        <fullName evidence="2">Dynein axonemal assembly factor 5 HEAT-repeat domain-containing protein</fullName>
    </recommendedName>
</protein>
<dbReference type="GO" id="GO:0036158">
    <property type="term" value="P:outer dynein arm assembly"/>
    <property type="evidence" value="ECO:0007669"/>
    <property type="project" value="TreeGrafter"/>
</dbReference>
<dbReference type="Pfam" id="PF24573">
    <property type="entry name" value="HEAT_DAAF5"/>
    <property type="match status" value="1"/>
</dbReference>
<dbReference type="InParanoid" id="D2I6M9"/>
<dbReference type="InterPro" id="IPR016024">
    <property type="entry name" value="ARM-type_fold"/>
</dbReference>
<feature type="compositionally biased region" description="Basic and acidic residues" evidence="1">
    <location>
        <begin position="148"/>
        <end position="160"/>
    </location>
</feature>
<evidence type="ECO:0000259" key="2">
    <source>
        <dbReference type="Pfam" id="PF24573"/>
    </source>
</evidence>
<dbReference type="PANTHER" id="PTHR16216">
    <property type="entry name" value="DYNEIN ASSEMBLY FACTOR 5, AXONEMAL"/>
    <property type="match status" value="1"/>
</dbReference>
<dbReference type="GO" id="GO:0003341">
    <property type="term" value="P:cilium movement"/>
    <property type="evidence" value="ECO:0007669"/>
    <property type="project" value="TreeGrafter"/>
</dbReference>
<dbReference type="InterPro" id="IPR011989">
    <property type="entry name" value="ARM-like"/>
</dbReference>
<proteinExistence type="predicted"/>
<dbReference type="GO" id="GO:0045505">
    <property type="term" value="F:dynein intermediate chain binding"/>
    <property type="evidence" value="ECO:0007669"/>
    <property type="project" value="TreeGrafter"/>
</dbReference>
<dbReference type="GO" id="GO:0005737">
    <property type="term" value="C:cytoplasm"/>
    <property type="evidence" value="ECO:0007669"/>
    <property type="project" value="TreeGrafter"/>
</dbReference>
<gene>
    <name evidence="3" type="ORF">PANDA_021493</name>
</gene>
<evidence type="ECO:0000313" key="3">
    <source>
        <dbReference type="EMBL" id="EFB26972.1"/>
    </source>
</evidence>
<dbReference type="EMBL" id="GL195043">
    <property type="protein sequence ID" value="EFB26972.1"/>
    <property type="molecule type" value="Genomic_DNA"/>
</dbReference>
<dbReference type="SUPFAM" id="SSF48371">
    <property type="entry name" value="ARM repeat"/>
    <property type="match status" value="1"/>
</dbReference>
<organism evidence="3">
    <name type="scientific">Ailuropoda melanoleuca</name>
    <name type="common">Giant panda</name>
    <dbReference type="NCBI Taxonomy" id="9646"/>
    <lineage>
        <taxon>Eukaryota</taxon>
        <taxon>Metazoa</taxon>
        <taxon>Chordata</taxon>
        <taxon>Craniata</taxon>
        <taxon>Vertebrata</taxon>
        <taxon>Euteleostomi</taxon>
        <taxon>Mammalia</taxon>
        <taxon>Eutheria</taxon>
        <taxon>Laurasiatheria</taxon>
        <taxon>Carnivora</taxon>
        <taxon>Caniformia</taxon>
        <taxon>Ursidae</taxon>
        <taxon>Ailuropoda</taxon>
    </lineage>
</organism>
<name>D2I6M9_AILME</name>
<dbReference type="InterPro" id="IPR056497">
    <property type="entry name" value="HEAT_DAAF5"/>
</dbReference>
<dbReference type="PANTHER" id="PTHR16216:SF2">
    <property type="entry name" value="DYNEIN AXONEMAL ASSEMBLY FACTOR 5"/>
    <property type="match status" value="1"/>
</dbReference>